<sequence>MSPYTGNTFSHTKRGNEIAKGLKPFAKAHPPQYDNGFQFMESLEPTLFGEQIARAVRVASYVTVSRGGVQLVSAACTTANCCAGDSFLERPHRASADSVAENIYSPPIGLSRACAQTSRVRVIPSGDASTVMERALLDGTSNKNSFRVVIKWTRTATYADLTCAFA</sequence>
<dbReference type="Proteomes" id="UP000095287">
    <property type="component" value="Unplaced"/>
</dbReference>
<evidence type="ECO:0000313" key="1">
    <source>
        <dbReference type="Proteomes" id="UP000095287"/>
    </source>
</evidence>
<organism evidence="1 2">
    <name type="scientific">Steinernema glaseri</name>
    <dbReference type="NCBI Taxonomy" id="37863"/>
    <lineage>
        <taxon>Eukaryota</taxon>
        <taxon>Metazoa</taxon>
        <taxon>Ecdysozoa</taxon>
        <taxon>Nematoda</taxon>
        <taxon>Chromadorea</taxon>
        <taxon>Rhabditida</taxon>
        <taxon>Tylenchina</taxon>
        <taxon>Panagrolaimomorpha</taxon>
        <taxon>Strongyloidoidea</taxon>
        <taxon>Steinernematidae</taxon>
        <taxon>Steinernema</taxon>
    </lineage>
</organism>
<protein>
    <submittedName>
        <fullName evidence="2">Uncharacterized protein</fullName>
    </submittedName>
</protein>
<dbReference type="WBParaSite" id="L893_g2126.t1">
    <property type="protein sequence ID" value="L893_g2126.t1"/>
    <property type="gene ID" value="L893_g2126"/>
</dbReference>
<dbReference type="AlphaFoldDB" id="A0A1I7Z054"/>
<proteinExistence type="predicted"/>
<name>A0A1I7Z054_9BILA</name>
<accession>A0A1I7Z054</accession>
<reference evidence="2" key="1">
    <citation type="submission" date="2016-11" db="UniProtKB">
        <authorList>
            <consortium name="WormBaseParasite"/>
        </authorList>
    </citation>
    <scope>IDENTIFICATION</scope>
</reference>
<evidence type="ECO:0000313" key="2">
    <source>
        <dbReference type="WBParaSite" id="L893_g2126.t1"/>
    </source>
</evidence>
<keyword evidence="1" id="KW-1185">Reference proteome</keyword>